<gene>
    <name evidence="1" type="ORF">FYJ24_07720</name>
</gene>
<dbReference type="RefSeq" id="WP_154545213.1">
    <property type="nucleotide sequence ID" value="NZ_VULO01000008.1"/>
</dbReference>
<evidence type="ECO:0000313" key="1">
    <source>
        <dbReference type="EMBL" id="MSS84654.1"/>
    </source>
</evidence>
<dbReference type="Proteomes" id="UP000470875">
    <property type="component" value="Unassembled WGS sequence"/>
</dbReference>
<accession>A0A6N7VS99</accession>
<dbReference type="AlphaFoldDB" id="A0A6N7VS99"/>
<dbReference type="EMBL" id="VULO01000008">
    <property type="protein sequence ID" value="MSS84654.1"/>
    <property type="molecule type" value="Genomic_DNA"/>
</dbReference>
<protein>
    <submittedName>
        <fullName evidence="1">Uncharacterized protein</fullName>
    </submittedName>
</protein>
<evidence type="ECO:0000313" key="2">
    <source>
        <dbReference type="Proteomes" id="UP000470875"/>
    </source>
</evidence>
<reference evidence="1 2" key="1">
    <citation type="submission" date="2019-08" db="EMBL/GenBank/DDBJ databases">
        <title>In-depth cultivation of the pig gut microbiome towards novel bacterial diversity and tailored functional studies.</title>
        <authorList>
            <person name="Wylensek D."/>
            <person name="Hitch T.C.A."/>
            <person name="Clavel T."/>
        </authorList>
    </citation>
    <scope>NUCLEOTIDE SEQUENCE [LARGE SCALE GENOMIC DNA]</scope>
    <source>
        <strain evidence="1 2">WB03_NA08</strain>
    </source>
</reference>
<organism evidence="1 2">
    <name type="scientific">Scrofimicrobium canadense</name>
    <dbReference type="NCBI Taxonomy" id="2652290"/>
    <lineage>
        <taxon>Bacteria</taxon>
        <taxon>Bacillati</taxon>
        <taxon>Actinomycetota</taxon>
        <taxon>Actinomycetes</taxon>
        <taxon>Actinomycetales</taxon>
        <taxon>Actinomycetaceae</taxon>
        <taxon>Scrofimicrobium</taxon>
    </lineage>
</organism>
<name>A0A6N7VS99_9ACTO</name>
<sequence length="73" mass="8590">MFIFCFITEDEVHDLFRRDAKSEKVSPPEVIALQILAAMDGIQLRWLQRIDQVDLVEQWDLMMEHILAQSNDS</sequence>
<keyword evidence="2" id="KW-1185">Reference proteome</keyword>
<comment type="caution">
    <text evidence="1">The sequence shown here is derived from an EMBL/GenBank/DDBJ whole genome shotgun (WGS) entry which is preliminary data.</text>
</comment>
<proteinExistence type="predicted"/>